<dbReference type="OrthoDB" id="388894at2"/>
<dbReference type="Proteomes" id="UP000062963">
    <property type="component" value="Chromosome"/>
</dbReference>
<evidence type="ECO:0000313" key="1">
    <source>
        <dbReference type="EMBL" id="ALA97721.1"/>
    </source>
</evidence>
<keyword evidence="2" id="KW-1185">Reference proteome</keyword>
<reference evidence="1 2" key="1">
    <citation type="journal article" date="2015" name="Genome Announc.">
        <title>Complete Genome Sequence of Spiroplasma kunkelii Strain CR2-3x, Causal Agent of Corn Stunt Disease in Zea mays L.</title>
        <authorList>
            <person name="Davis R.E."/>
            <person name="Shao J."/>
            <person name="Dally E.L."/>
            <person name="Zhao Y."/>
            <person name="Gasparich G.E."/>
            <person name="Gaynor B.J."/>
            <person name="Athey J.C."/>
            <person name="Harrison N.A."/>
            <person name="Donofrio N."/>
        </authorList>
    </citation>
    <scope>NUCLEOTIDE SEQUENCE [LARGE SCALE GENOMIC DNA]</scope>
    <source>
        <strain evidence="1 2">CR2-3x</strain>
    </source>
</reference>
<dbReference type="PATRIC" id="fig|273035.7.peg.1013"/>
<gene>
    <name evidence="1" type="ORF">SKUN_00831</name>
</gene>
<dbReference type="STRING" id="273035.SKUN_00831"/>
<evidence type="ECO:0008006" key="3">
    <source>
        <dbReference type="Google" id="ProtNLM"/>
    </source>
</evidence>
<dbReference type="RefSeq" id="WP_053390928.1">
    <property type="nucleotide sequence ID" value="NZ_CP010899.1"/>
</dbReference>
<organism evidence="1 2">
    <name type="scientific">Spiroplasma kunkelii CR2-3x</name>
    <dbReference type="NCBI Taxonomy" id="273035"/>
    <lineage>
        <taxon>Bacteria</taxon>
        <taxon>Bacillati</taxon>
        <taxon>Mycoplasmatota</taxon>
        <taxon>Mollicutes</taxon>
        <taxon>Entomoplasmatales</taxon>
        <taxon>Spiroplasmataceae</taxon>
        <taxon>Spiroplasma</taxon>
    </lineage>
</organism>
<sequence length="215" mass="24513">MKKLLTSFTALMIISIPATVVSCVRMETRDRSKISLSLFKSELSLIPVFETQQPTTKVTETIFQNAVYDALETNEYHGEIRNAELKFIYYDKNGISKSWTDLPWQPLTSGGAKTALLWVQIIANKNSIHFTDKTDIISITLYQNQPLALDTITFNYEAKVLKALSVENMMAYFAILNPKFYLSTRHFAITKTTDYVIIKALSTSNRYCGENRINI</sequence>
<name>A0A0K2JHL3_SPIKU</name>
<proteinExistence type="predicted"/>
<protein>
    <recommendedName>
        <fullName evidence="3">Lipoprotein</fullName>
    </recommendedName>
</protein>
<dbReference type="KEGG" id="skn:SKUN_00831"/>
<dbReference type="EMBL" id="CP010899">
    <property type="protein sequence ID" value="ALA97721.1"/>
    <property type="molecule type" value="Genomic_DNA"/>
</dbReference>
<accession>A0A0K2JHL3</accession>
<evidence type="ECO:0000313" key="2">
    <source>
        <dbReference type="Proteomes" id="UP000062963"/>
    </source>
</evidence>
<dbReference type="PROSITE" id="PS51257">
    <property type="entry name" value="PROKAR_LIPOPROTEIN"/>
    <property type="match status" value="1"/>
</dbReference>
<dbReference type="AlphaFoldDB" id="A0A0K2JHL3"/>